<reference evidence="2 3" key="1">
    <citation type="journal article" date="2019" name="Sci. Rep.">
        <title>Orb-weaving spider Araneus ventricosus genome elucidates the spidroin gene catalogue.</title>
        <authorList>
            <person name="Kono N."/>
            <person name="Nakamura H."/>
            <person name="Ohtoshi R."/>
            <person name="Moran D.A.P."/>
            <person name="Shinohara A."/>
            <person name="Yoshida Y."/>
            <person name="Fujiwara M."/>
            <person name="Mori M."/>
            <person name="Tomita M."/>
            <person name="Arakawa K."/>
        </authorList>
    </citation>
    <scope>NUCLEOTIDE SEQUENCE [LARGE SCALE GENOMIC DNA]</scope>
</reference>
<accession>A0A4Y2JR61</accession>
<comment type="caution">
    <text evidence="2">The sequence shown here is derived from an EMBL/GenBank/DDBJ whole genome shotgun (WGS) entry which is preliminary data.</text>
</comment>
<dbReference type="AlphaFoldDB" id="A0A4Y2JR61"/>
<dbReference type="Proteomes" id="UP000499080">
    <property type="component" value="Unassembled WGS sequence"/>
</dbReference>
<organism evidence="2 3">
    <name type="scientific">Araneus ventricosus</name>
    <name type="common">Orbweaver spider</name>
    <name type="synonym">Epeira ventricosa</name>
    <dbReference type="NCBI Taxonomy" id="182803"/>
    <lineage>
        <taxon>Eukaryota</taxon>
        <taxon>Metazoa</taxon>
        <taxon>Ecdysozoa</taxon>
        <taxon>Arthropoda</taxon>
        <taxon>Chelicerata</taxon>
        <taxon>Arachnida</taxon>
        <taxon>Araneae</taxon>
        <taxon>Araneomorphae</taxon>
        <taxon>Entelegynae</taxon>
        <taxon>Araneoidea</taxon>
        <taxon>Araneidae</taxon>
        <taxon>Araneus</taxon>
    </lineage>
</organism>
<feature type="region of interest" description="Disordered" evidence="1">
    <location>
        <begin position="138"/>
        <end position="157"/>
    </location>
</feature>
<dbReference type="EMBL" id="BGPR01003749">
    <property type="protein sequence ID" value="GBM91968.1"/>
    <property type="molecule type" value="Genomic_DNA"/>
</dbReference>
<protein>
    <submittedName>
        <fullName evidence="2">Uncharacterized protein</fullName>
    </submittedName>
</protein>
<dbReference type="OrthoDB" id="8063408at2759"/>
<name>A0A4Y2JR61_ARAVE</name>
<evidence type="ECO:0000256" key="1">
    <source>
        <dbReference type="SAM" id="MobiDB-lite"/>
    </source>
</evidence>
<gene>
    <name evidence="2" type="ORF">AVEN_141707_1</name>
</gene>
<sequence>MIKKLDRKVRKVNFASEMEKEVHQTNGNTSYFNRVATPLKDDCDDSLKGCQQVYAPDTKSIHLECTRRMNEEMYKILKQKQDNYDPLLSANDPSRSERDPTNQIDVCYFCMVPPASGGFTKKRKRTIECPNIPSALRPVSHGEGLPLPDPLTDFSIS</sequence>
<keyword evidence="3" id="KW-1185">Reference proteome</keyword>
<evidence type="ECO:0000313" key="2">
    <source>
        <dbReference type="EMBL" id="GBM91968.1"/>
    </source>
</evidence>
<evidence type="ECO:0000313" key="3">
    <source>
        <dbReference type="Proteomes" id="UP000499080"/>
    </source>
</evidence>
<proteinExistence type="predicted"/>